<evidence type="ECO:0000313" key="3">
    <source>
        <dbReference type="EMBL" id="BAV87855.1"/>
    </source>
</evidence>
<dbReference type="GeneID" id="93860995"/>
<feature type="region of interest" description="Disordered" evidence="1">
    <location>
        <begin position="68"/>
        <end position="110"/>
    </location>
</feature>
<gene>
    <name evidence="3" type="ORF">RA11412_1556</name>
</gene>
<keyword evidence="2" id="KW-1133">Transmembrane helix</keyword>
<keyword evidence="4" id="KW-1185">Reference proteome</keyword>
<evidence type="ECO:0000313" key="4">
    <source>
        <dbReference type="Proteomes" id="UP000250241"/>
    </source>
</evidence>
<dbReference type="EMBL" id="AP017895">
    <property type="protein sequence ID" value="BAV87855.1"/>
    <property type="molecule type" value="Genomic_DNA"/>
</dbReference>
<dbReference type="KEGG" id="raj:RA11412_1556"/>
<accession>A0A2Z5QZD3</accession>
<keyword evidence="2" id="KW-0472">Membrane</keyword>
<organism evidence="3 4">
    <name type="scientific">Rothia aeria</name>
    <dbReference type="NCBI Taxonomy" id="172042"/>
    <lineage>
        <taxon>Bacteria</taxon>
        <taxon>Bacillati</taxon>
        <taxon>Actinomycetota</taxon>
        <taxon>Actinomycetes</taxon>
        <taxon>Micrococcales</taxon>
        <taxon>Micrococcaceae</taxon>
        <taxon>Rothia</taxon>
    </lineage>
</organism>
<feature type="compositionally biased region" description="Basic and acidic residues" evidence="1">
    <location>
        <begin position="99"/>
        <end position="110"/>
    </location>
</feature>
<name>A0A2Z5QZD3_9MICC</name>
<keyword evidence="2" id="KW-0812">Transmembrane</keyword>
<protein>
    <submittedName>
        <fullName evidence="3">Uncharacterized protein</fullName>
    </submittedName>
</protein>
<proteinExistence type="predicted"/>
<dbReference type="AlphaFoldDB" id="A0A2Z5QZD3"/>
<reference evidence="3 4" key="1">
    <citation type="submission" date="2016-10" db="EMBL/GenBank/DDBJ databases">
        <title>Genome sequence of Rothia aeria strain JCM11412.</title>
        <authorList>
            <person name="Nambu T."/>
        </authorList>
    </citation>
    <scope>NUCLEOTIDE SEQUENCE [LARGE SCALE GENOMIC DNA]</scope>
    <source>
        <strain evidence="3 4">JCM 11412</strain>
    </source>
</reference>
<evidence type="ECO:0000256" key="1">
    <source>
        <dbReference type="SAM" id="MobiDB-lite"/>
    </source>
</evidence>
<feature type="compositionally biased region" description="Polar residues" evidence="1">
    <location>
        <begin position="79"/>
        <end position="90"/>
    </location>
</feature>
<dbReference type="RefSeq" id="WP_006888675.1">
    <property type="nucleotide sequence ID" value="NZ_CP068102.1"/>
</dbReference>
<dbReference type="Proteomes" id="UP000250241">
    <property type="component" value="Chromosome"/>
</dbReference>
<evidence type="ECO:0000256" key="2">
    <source>
        <dbReference type="SAM" id="Phobius"/>
    </source>
</evidence>
<feature type="transmembrane region" description="Helical" evidence="2">
    <location>
        <begin position="33"/>
        <end position="53"/>
    </location>
</feature>
<sequence>MTRKDVALALTISVAALLLYVGVKQVLGGHWDWVTFVIWVLGALLFGFGMVYAKSFLMRLVDEMNEDGVAPETQRKRQPSTGAESSTNSDSEPETGKTANEHPSTDRNGA</sequence>